<feature type="transmembrane region" description="Helical" evidence="3">
    <location>
        <begin position="287"/>
        <end position="312"/>
    </location>
</feature>
<dbReference type="PANTHER" id="PTHR10075:SF101">
    <property type="entry name" value="ZWEI IG DOMAIN PROTEIN ZIG-3"/>
    <property type="match status" value="1"/>
</dbReference>
<evidence type="ECO:0000313" key="6">
    <source>
        <dbReference type="EMBL" id="KAI1727885.1"/>
    </source>
</evidence>
<keyword evidence="1" id="KW-0677">Repeat</keyword>
<dbReference type="Proteomes" id="UP001201812">
    <property type="component" value="Unassembled WGS sequence"/>
</dbReference>
<evidence type="ECO:0000256" key="1">
    <source>
        <dbReference type="ARBA" id="ARBA00022737"/>
    </source>
</evidence>
<dbReference type="Pfam" id="PF07679">
    <property type="entry name" value="I-set"/>
    <property type="match status" value="1"/>
</dbReference>
<reference evidence="6" key="1">
    <citation type="submission" date="2022-01" db="EMBL/GenBank/DDBJ databases">
        <title>Genome Sequence Resource for Two Populations of Ditylenchus destructor, the Migratory Endoparasitic Phytonematode.</title>
        <authorList>
            <person name="Zhang H."/>
            <person name="Lin R."/>
            <person name="Xie B."/>
        </authorList>
    </citation>
    <scope>NUCLEOTIDE SEQUENCE</scope>
    <source>
        <strain evidence="6">BazhouSP</strain>
    </source>
</reference>
<accession>A0AAD4NJA5</accession>
<evidence type="ECO:0000256" key="2">
    <source>
        <dbReference type="ARBA" id="ARBA00023319"/>
    </source>
</evidence>
<keyword evidence="4" id="KW-0732">Signal</keyword>
<evidence type="ECO:0000313" key="7">
    <source>
        <dbReference type="Proteomes" id="UP001201812"/>
    </source>
</evidence>
<gene>
    <name evidence="6" type="ORF">DdX_00023</name>
</gene>
<protein>
    <submittedName>
        <fullName evidence="6">Immunoglobulin domain-containing protein</fullName>
    </submittedName>
</protein>
<dbReference type="GO" id="GO:0005886">
    <property type="term" value="C:plasma membrane"/>
    <property type="evidence" value="ECO:0007669"/>
    <property type="project" value="TreeGrafter"/>
</dbReference>
<comment type="caution">
    <text evidence="6">The sequence shown here is derived from an EMBL/GenBank/DDBJ whole genome shotgun (WGS) entry which is preliminary data.</text>
</comment>
<dbReference type="PANTHER" id="PTHR10075">
    <property type="entry name" value="BASIGIN RELATED"/>
    <property type="match status" value="1"/>
</dbReference>
<evidence type="ECO:0000259" key="5">
    <source>
        <dbReference type="PROSITE" id="PS50835"/>
    </source>
</evidence>
<evidence type="ECO:0000256" key="3">
    <source>
        <dbReference type="SAM" id="Phobius"/>
    </source>
</evidence>
<feature type="domain" description="Ig-like" evidence="5">
    <location>
        <begin position="179"/>
        <end position="252"/>
    </location>
</feature>
<dbReference type="GO" id="GO:0007156">
    <property type="term" value="P:homophilic cell adhesion via plasma membrane adhesion molecules"/>
    <property type="evidence" value="ECO:0007669"/>
    <property type="project" value="TreeGrafter"/>
</dbReference>
<dbReference type="GO" id="GO:0030424">
    <property type="term" value="C:axon"/>
    <property type="evidence" value="ECO:0007669"/>
    <property type="project" value="TreeGrafter"/>
</dbReference>
<dbReference type="GO" id="GO:0098632">
    <property type="term" value="F:cell-cell adhesion mediator activity"/>
    <property type="evidence" value="ECO:0007669"/>
    <property type="project" value="TreeGrafter"/>
</dbReference>
<sequence>MVMMILTIFLSFLSVAHPTPLLSNAAQNEPQISSPGGLIVEEESTSIWPGPAVNEMLVPINSTTALICEPIFNAKGGEHSRATWIKNGQNIAKVTGHSNSVLRDGRISRETQSKPSQQQGNIPEVGFLILTHITIEDEGDYWCSRDDTGQQGEKTRLRVAYLHNANRGRTSSTTQGLAGHDIRLDCPDIEAVPPPAVSWFLNGDPVDFSGSQRVEVTQNGSLLIQDYTPTQDSGLYECVLANFAGKTSASIFLPGAESSQKIPERQERPSSTTTYANVCAAYLRNGILWFLIGCVSTSVIVLVYLLAGLICYRYSQSRPRVHLRPVTSPTPLLPNQTDRNYETSGPSSLCCWLMRVAVDPRVPAPGFRKPIVPVVGTTRSVSDVSSELMEIGHEA</sequence>
<keyword evidence="3" id="KW-1133">Transmembrane helix</keyword>
<keyword evidence="2" id="KW-0393">Immunoglobulin domain</keyword>
<dbReference type="PROSITE" id="PS50835">
    <property type="entry name" value="IG_LIKE"/>
    <property type="match status" value="2"/>
</dbReference>
<dbReference type="SMART" id="SM00408">
    <property type="entry name" value="IGc2"/>
    <property type="match status" value="1"/>
</dbReference>
<keyword evidence="3" id="KW-0812">Transmembrane</keyword>
<dbReference type="InterPro" id="IPR013783">
    <property type="entry name" value="Ig-like_fold"/>
</dbReference>
<feature type="signal peptide" evidence="4">
    <location>
        <begin position="1"/>
        <end position="18"/>
    </location>
</feature>
<evidence type="ECO:0000256" key="4">
    <source>
        <dbReference type="SAM" id="SignalP"/>
    </source>
</evidence>
<dbReference type="InterPro" id="IPR036179">
    <property type="entry name" value="Ig-like_dom_sf"/>
</dbReference>
<dbReference type="GO" id="GO:0070593">
    <property type="term" value="P:dendrite self-avoidance"/>
    <property type="evidence" value="ECO:0007669"/>
    <property type="project" value="TreeGrafter"/>
</dbReference>
<dbReference type="Gene3D" id="2.60.40.10">
    <property type="entry name" value="Immunoglobulins"/>
    <property type="match status" value="2"/>
</dbReference>
<dbReference type="AlphaFoldDB" id="A0AAD4NJA5"/>
<dbReference type="SMART" id="SM00409">
    <property type="entry name" value="IG"/>
    <property type="match status" value="2"/>
</dbReference>
<dbReference type="InterPro" id="IPR003598">
    <property type="entry name" value="Ig_sub2"/>
</dbReference>
<name>A0AAD4NJA5_9BILA</name>
<dbReference type="InterPro" id="IPR003599">
    <property type="entry name" value="Ig_sub"/>
</dbReference>
<feature type="domain" description="Ig-like" evidence="5">
    <location>
        <begin position="51"/>
        <end position="160"/>
    </location>
</feature>
<organism evidence="6 7">
    <name type="scientific">Ditylenchus destructor</name>
    <dbReference type="NCBI Taxonomy" id="166010"/>
    <lineage>
        <taxon>Eukaryota</taxon>
        <taxon>Metazoa</taxon>
        <taxon>Ecdysozoa</taxon>
        <taxon>Nematoda</taxon>
        <taxon>Chromadorea</taxon>
        <taxon>Rhabditida</taxon>
        <taxon>Tylenchina</taxon>
        <taxon>Tylenchomorpha</taxon>
        <taxon>Sphaerularioidea</taxon>
        <taxon>Anguinidae</taxon>
        <taxon>Anguininae</taxon>
        <taxon>Ditylenchus</taxon>
    </lineage>
</organism>
<feature type="chain" id="PRO_5042191925" evidence="4">
    <location>
        <begin position="19"/>
        <end position="395"/>
    </location>
</feature>
<dbReference type="InterPro" id="IPR007110">
    <property type="entry name" value="Ig-like_dom"/>
</dbReference>
<proteinExistence type="predicted"/>
<dbReference type="SUPFAM" id="SSF48726">
    <property type="entry name" value="Immunoglobulin"/>
    <property type="match status" value="2"/>
</dbReference>
<dbReference type="EMBL" id="JAKKPZ010000001">
    <property type="protein sequence ID" value="KAI1727885.1"/>
    <property type="molecule type" value="Genomic_DNA"/>
</dbReference>
<keyword evidence="7" id="KW-1185">Reference proteome</keyword>
<dbReference type="InterPro" id="IPR013098">
    <property type="entry name" value="Ig_I-set"/>
</dbReference>
<dbReference type="GO" id="GO:0007411">
    <property type="term" value="P:axon guidance"/>
    <property type="evidence" value="ECO:0007669"/>
    <property type="project" value="TreeGrafter"/>
</dbReference>
<keyword evidence="3" id="KW-0472">Membrane</keyword>